<name>A0ABW3K9S0_9BACT</name>
<protein>
    <submittedName>
        <fullName evidence="3">Helix-turn-helix domain-containing protein</fullName>
    </submittedName>
</protein>
<dbReference type="RefSeq" id="WP_377582183.1">
    <property type="nucleotide sequence ID" value="NZ_JBHTKA010000008.1"/>
</dbReference>
<keyword evidence="4" id="KW-1185">Reference proteome</keyword>
<evidence type="ECO:0000259" key="2">
    <source>
        <dbReference type="PROSITE" id="PS50943"/>
    </source>
</evidence>
<accession>A0ABW3K9S0</accession>
<dbReference type="EMBL" id="JBHTKA010000008">
    <property type="protein sequence ID" value="MFD1001802.1"/>
    <property type="molecule type" value="Genomic_DNA"/>
</dbReference>
<dbReference type="SMART" id="SM00530">
    <property type="entry name" value="HTH_XRE"/>
    <property type="match status" value="1"/>
</dbReference>
<reference evidence="4" key="1">
    <citation type="journal article" date="2019" name="Int. J. Syst. Evol. Microbiol.">
        <title>The Global Catalogue of Microorganisms (GCM) 10K type strain sequencing project: providing services to taxonomists for standard genome sequencing and annotation.</title>
        <authorList>
            <consortium name="The Broad Institute Genomics Platform"/>
            <consortium name="The Broad Institute Genome Sequencing Center for Infectious Disease"/>
            <person name="Wu L."/>
            <person name="Ma J."/>
        </authorList>
    </citation>
    <scope>NUCLEOTIDE SEQUENCE [LARGE SCALE GENOMIC DNA]</scope>
    <source>
        <strain evidence="4">CCUG 58938</strain>
    </source>
</reference>
<dbReference type="Pfam" id="PF01381">
    <property type="entry name" value="HTH_3"/>
    <property type="match status" value="1"/>
</dbReference>
<dbReference type="Gene3D" id="1.10.260.40">
    <property type="entry name" value="lambda repressor-like DNA-binding domains"/>
    <property type="match status" value="1"/>
</dbReference>
<proteinExistence type="predicted"/>
<dbReference type="InterPro" id="IPR010982">
    <property type="entry name" value="Lambda_DNA-bd_dom_sf"/>
</dbReference>
<dbReference type="InterPro" id="IPR001387">
    <property type="entry name" value="Cro/C1-type_HTH"/>
</dbReference>
<evidence type="ECO:0000256" key="1">
    <source>
        <dbReference type="SAM" id="Coils"/>
    </source>
</evidence>
<dbReference type="CDD" id="cd00093">
    <property type="entry name" value="HTH_XRE"/>
    <property type="match status" value="1"/>
</dbReference>
<sequence length="141" mass="16253">MTDKLHIGRKVARLRELRGIKQETLAEQLGISQQAVSKLEQSEDIEDTTLDRLAKALGFTSDAIKNFSEESILYNIQNNYEGATNNVVQQYQCTFNPLDEYRNEVKENKRLSEENKKLYESLLKEKDEKIALLKKMLEGGK</sequence>
<dbReference type="Proteomes" id="UP001597112">
    <property type="component" value="Unassembled WGS sequence"/>
</dbReference>
<dbReference type="PROSITE" id="PS50943">
    <property type="entry name" value="HTH_CROC1"/>
    <property type="match status" value="1"/>
</dbReference>
<feature type="domain" description="HTH cro/C1-type" evidence="2">
    <location>
        <begin position="11"/>
        <end position="64"/>
    </location>
</feature>
<evidence type="ECO:0000313" key="3">
    <source>
        <dbReference type="EMBL" id="MFD1001802.1"/>
    </source>
</evidence>
<feature type="coiled-coil region" evidence="1">
    <location>
        <begin position="101"/>
        <end position="128"/>
    </location>
</feature>
<gene>
    <name evidence="3" type="ORF">ACFQ21_20930</name>
</gene>
<keyword evidence="1" id="KW-0175">Coiled coil</keyword>
<organism evidence="3 4">
    <name type="scientific">Ohtaekwangia kribbensis</name>
    <dbReference type="NCBI Taxonomy" id="688913"/>
    <lineage>
        <taxon>Bacteria</taxon>
        <taxon>Pseudomonadati</taxon>
        <taxon>Bacteroidota</taxon>
        <taxon>Cytophagia</taxon>
        <taxon>Cytophagales</taxon>
        <taxon>Fulvivirgaceae</taxon>
        <taxon>Ohtaekwangia</taxon>
    </lineage>
</organism>
<comment type="caution">
    <text evidence="3">The sequence shown here is derived from an EMBL/GenBank/DDBJ whole genome shotgun (WGS) entry which is preliminary data.</text>
</comment>
<evidence type="ECO:0000313" key="4">
    <source>
        <dbReference type="Proteomes" id="UP001597112"/>
    </source>
</evidence>
<dbReference type="SUPFAM" id="SSF47413">
    <property type="entry name" value="lambda repressor-like DNA-binding domains"/>
    <property type="match status" value="1"/>
</dbReference>